<organism evidence="1 2">
    <name type="scientific">Linnemannia elongata AG-77</name>
    <dbReference type="NCBI Taxonomy" id="1314771"/>
    <lineage>
        <taxon>Eukaryota</taxon>
        <taxon>Fungi</taxon>
        <taxon>Fungi incertae sedis</taxon>
        <taxon>Mucoromycota</taxon>
        <taxon>Mortierellomycotina</taxon>
        <taxon>Mortierellomycetes</taxon>
        <taxon>Mortierellales</taxon>
        <taxon>Mortierellaceae</taxon>
        <taxon>Linnemannia</taxon>
    </lineage>
</organism>
<keyword evidence="2" id="KW-1185">Reference proteome</keyword>
<sequence>MCPWMTLYRNRALGSFMIYTLHNQTHTRTHTHTHTHTHMSPLTLPLSAWTVFWTICLSCTDMGHLIL</sequence>
<dbReference type="EMBL" id="KV442086">
    <property type="protein sequence ID" value="OAQ24853.1"/>
    <property type="molecule type" value="Genomic_DNA"/>
</dbReference>
<dbReference type="Proteomes" id="UP000078512">
    <property type="component" value="Unassembled WGS sequence"/>
</dbReference>
<gene>
    <name evidence="1" type="ORF">K457DRAFT_798035</name>
</gene>
<accession>A0A197JIP7</accession>
<proteinExistence type="predicted"/>
<evidence type="ECO:0000313" key="2">
    <source>
        <dbReference type="Proteomes" id="UP000078512"/>
    </source>
</evidence>
<evidence type="ECO:0000313" key="1">
    <source>
        <dbReference type="EMBL" id="OAQ24853.1"/>
    </source>
</evidence>
<protein>
    <submittedName>
        <fullName evidence="1">Uncharacterized protein</fullName>
    </submittedName>
</protein>
<dbReference type="AlphaFoldDB" id="A0A197JIP7"/>
<name>A0A197JIP7_9FUNG</name>
<reference evidence="1 2" key="1">
    <citation type="submission" date="2016-05" db="EMBL/GenBank/DDBJ databases">
        <title>Genome sequencing reveals origins of a unique bacterial endosymbiosis in the earliest lineages of terrestrial Fungi.</title>
        <authorList>
            <consortium name="DOE Joint Genome Institute"/>
            <person name="Uehling J."/>
            <person name="Gryganskyi A."/>
            <person name="Hameed K."/>
            <person name="Tschaplinski T."/>
            <person name="Misztal P."/>
            <person name="Wu S."/>
            <person name="Desiro A."/>
            <person name="Vande Pol N."/>
            <person name="Du Z.-Y."/>
            <person name="Zienkiewicz A."/>
            <person name="Zienkiewicz K."/>
            <person name="Morin E."/>
            <person name="Tisserant E."/>
            <person name="Splivallo R."/>
            <person name="Hainaut M."/>
            <person name="Henrissat B."/>
            <person name="Ohm R."/>
            <person name="Kuo A."/>
            <person name="Yan J."/>
            <person name="Lipzen A."/>
            <person name="Nolan M."/>
            <person name="Labutti K."/>
            <person name="Barry K."/>
            <person name="Goldstein A."/>
            <person name="Labbe J."/>
            <person name="Schadt C."/>
            <person name="Tuskan G."/>
            <person name="Grigoriev I."/>
            <person name="Martin F."/>
            <person name="Vilgalys R."/>
            <person name="Bonito G."/>
        </authorList>
    </citation>
    <scope>NUCLEOTIDE SEQUENCE [LARGE SCALE GENOMIC DNA]</scope>
    <source>
        <strain evidence="1 2">AG-77</strain>
    </source>
</reference>